<sequence length="216" mass="21463">MKSINLTALALVAAAGISAPAFAQTADTNTGLQSASVVVSATNPAKCDLTATTTALTLAGDVLTDANGVPVNNVGTLVAAELNNAGVNAWCTGARNVVTLTRTAFTTGGGGSAGDFQKGILYDVSVENPDNTLGSRSSQYEGTSNGPTGSSIWTRFGATTAKTLKFANPAANAASIATNAVSSADGTTASFTTYAATRVIAGDYTSTVTLTIQPGV</sequence>
<gene>
    <name evidence="4" type="ORF">F4U95_17095</name>
    <name evidence="3" type="ORF">F4U96_16970</name>
</gene>
<evidence type="ECO:0000313" key="3">
    <source>
        <dbReference type="EMBL" id="KAA9014345.1"/>
    </source>
</evidence>
<dbReference type="RefSeq" id="WP_150426539.1">
    <property type="nucleotide sequence ID" value="NZ_VYQA01000013.1"/>
</dbReference>
<feature type="region of interest" description="Disordered" evidence="1">
    <location>
        <begin position="132"/>
        <end position="151"/>
    </location>
</feature>
<evidence type="ECO:0000313" key="4">
    <source>
        <dbReference type="EMBL" id="KAA9027434.1"/>
    </source>
</evidence>
<dbReference type="EMBL" id="VYQA01000013">
    <property type="protein sequence ID" value="KAA9027434.1"/>
    <property type="molecule type" value="Genomic_DNA"/>
</dbReference>
<evidence type="ECO:0000256" key="2">
    <source>
        <dbReference type="SAM" id="SignalP"/>
    </source>
</evidence>
<keyword evidence="2" id="KW-0732">Signal</keyword>
<accession>A0A5J5I1L9</accession>
<dbReference type="EMBL" id="VYQB01000013">
    <property type="protein sequence ID" value="KAA9014345.1"/>
    <property type="molecule type" value="Genomic_DNA"/>
</dbReference>
<organism evidence="4 5">
    <name type="scientific">Sphingobium limneticum</name>
    <dbReference type="NCBI Taxonomy" id="1007511"/>
    <lineage>
        <taxon>Bacteria</taxon>
        <taxon>Pseudomonadati</taxon>
        <taxon>Pseudomonadota</taxon>
        <taxon>Alphaproteobacteria</taxon>
        <taxon>Sphingomonadales</taxon>
        <taxon>Sphingomonadaceae</taxon>
        <taxon>Sphingobium</taxon>
    </lineage>
</organism>
<evidence type="ECO:0000313" key="6">
    <source>
        <dbReference type="Proteomes" id="UP000326364"/>
    </source>
</evidence>
<keyword evidence="6" id="KW-1185">Reference proteome</keyword>
<feature type="signal peptide" evidence="2">
    <location>
        <begin position="1"/>
        <end position="23"/>
    </location>
</feature>
<name>A0A5J5I1L9_9SPHN</name>
<feature type="chain" id="PRO_5023883578" description="Spore coat protein U domain-containing protein" evidence="2">
    <location>
        <begin position="24"/>
        <end position="216"/>
    </location>
</feature>
<evidence type="ECO:0008006" key="7">
    <source>
        <dbReference type="Google" id="ProtNLM"/>
    </source>
</evidence>
<reference evidence="5 6" key="1">
    <citation type="submission" date="2019-09" db="EMBL/GenBank/DDBJ databases">
        <authorList>
            <person name="Feng G."/>
        </authorList>
    </citation>
    <scope>NUCLEOTIDE SEQUENCE [LARGE SCALE GENOMIC DNA]</scope>
    <source>
        <strain evidence="4 5">KACC 19283</strain>
        <strain evidence="3 6">KACC 19284</strain>
    </source>
</reference>
<protein>
    <recommendedName>
        <fullName evidence="7">Spore coat protein U domain-containing protein</fullName>
    </recommendedName>
</protein>
<comment type="caution">
    <text evidence="4">The sequence shown here is derived from an EMBL/GenBank/DDBJ whole genome shotgun (WGS) entry which is preliminary data.</text>
</comment>
<proteinExistence type="predicted"/>
<evidence type="ECO:0000256" key="1">
    <source>
        <dbReference type="SAM" id="MobiDB-lite"/>
    </source>
</evidence>
<evidence type="ECO:0000313" key="5">
    <source>
        <dbReference type="Proteomes" id="UP000325933"/>
    </source>
</evidence>
<dbReference type="Proteomes" id="UP000326364">
    <property type="component" value="Unassembled WGS sequence"/>
</dbReference>
<dbReference type="AlphaFoldDB" id="A0A5J5I1L9"/>
<dbReference type="Proteomes" id="UP000325933">
    <property type="component" value="Unassembled WGS sequence"/>
</dbReference>